<protein>
    <submittedName>
        <fullName evidence="1">33640_t:CDS:1</fullName>
    </submittedName>
</protein>
<reference evidence="1" key="1">
    <citation type="submission" date="2021-06" db="EMBL/GenBank/DDBJ databases">
        <authorList>
            <person name="Kallberg Y."/>
            <person name="Tangrot J."/>
            <person name="Rosling A."/>
        </authorList>
    </citation>
    <scope>NUCLEOTIDE SEQUENCE</scope>
    <source>
        <strain evidence="1">MA461A</strain>
    </source>
</reference>
<feature type="non-terminal residue" evidence="1">
    <location>
        <position position="67"/>
    </location>
</feature>
<keyword evidence="2" id="KW-1185">Reference proteome</keyword>
<proteinExistence type="predicted"/>
<evidence type="ECO:0000313" key="1">
    <source>
        <dbReference type="EMBL" id="CAG8838744.1"/>
    </source>
</evidence>
<organism evidence="1 2">
    <name type="scientific">Racocetra persica</name>
    <dbReference type="NCBI Taxonomy" id="160502"/>
    <lineage>
        <taxon>Eukaryota</taxon>
        <taxon>Fungi</taxon>
        <taxon>Fungi incertae sedis</taxon>
        <taxon>Mucoromycota</taxon>
        <taxon>Glomeromycotina</taxon>
        <taxon>Glomeromycetes</taxon>
        <taxon>Diversisporales</taxon>
        <taxon>Gigasporaceae</taxon>
        <taxon>Racocetra</taxon>
    </lineage>
</organism>
<dbReference type="EMBL" id="CAJVQC010121496">
    <property type="protein sequence ID" value="CAG8838744.1"/>
    <property type="molecule type" value="Genomic_DNA"/>
</dbReference>
<evidence type="ECO:0000313" key="2">
    <source>
        <dbReference type="Proteomes" id="UP000789920"/>
    </source>
</evidence>
<feature type="non-terminal residue" evidence="1">
    <location>
        <position position="1"/>
    </location>
</feature>
<name>A0ACA9SHV4_9GLOM</name>
<dbReference type="Proteomes" id="UP000789920">
    <property type="component" value="Unassembled WGS sequence"/>
</dbReference>
<comment type="caution">
    <text evidence="1">The sequence shown here is derived from an EMBL/GenBank/DDBJ whole genome shotgun (WGS) entry which is preliminary data.</text>
</comment>
<gene>
    <name evidence="1" type="ORF">RPERSI_LOCUS30790</name>
</gene>
<sequence>DTDLALLQRQFTTSNIRLSSTQIANKIISCWVAIAKASCLSFSFTFTNQIYIELDEALKIEHILLLK</sequence>
<accession>A0ACA9SHV4</accession>